<dbReference type="InParanoid" id="A0A1B1YWM9"/>
<evidence type="ECO:0000313" key="5">
    <source>
        <dbReference type="EMBL" id="ANX05128.1"/>
    </source>
</evidence>
<protein>
    <recommendedName>
        <fullName evidence="4">Methyltransferase domain-containing protein</fullName>
    </recommendedName>
</protein>
<reference evidence="6" key="1">
    <citation type="submission" date="2016-03" db="EMBL/GenBank/DDBJ databases">
        <title>Complete genome sequence of Solimmundus cernigliae, representing a novel lineage of polycyclic aromatic hydrocarbon degraders within the Gammaproteobacteria.</title>
        <authorList>
            <person name="Singleton D.R."/>
            <person name="Dickey A.N."/>
            <person name="Scholl E.H."/>
            <person name="Wright F.A."/>
            <person name="Aitken M.D."/>
        </authorList>
    </citation>
    <scope>NUCLEOTIDE SEQUENCE [LARGE SCALE GENOMIC DNA]</scope>
    <source>
        <strain evidence="6">TR3.2</strain>
    </source>
</reference>
<evidence type="ECO:0000256" key="2">
    <source>
        <dbReference type="ARBA" id="ARBA00022679"/>
    </source>
</evidence>
<evidence type="ECO:0000256" key="3">
    <source>
        <dbReference type="ARBA" id="ARBA00022691"/>
    </source>
</evidence>
<dbReference type="RefSeq" id="WP_068806680.1">
    <property type="nucleotide sequence ID" value="NZ_CP014671.1"/>
</dbReference>
<dbReference type="SUPFAM" id="SSF53335">
    <property type="entry name" value="S-adenosyl-L-methionine-dependent methyltransferases"/>
    <property type="match status" value="1"/>
</dbReference>
<dbReference type="Gene3D" id="3.40.50.150">
    <property type="entry name" value="Vaccinia Virus protein VP39"/>
    <property type="match status" value="1"/>
</dbReference>
<dbReference type="PANTHER" id="PTHR43464">
    <property type="entry name" value="METHYLTRANSFERASE"/>
    <property type="match status" value="1"/>
</dbReference>
<evidence type="ECO:0000256" key="1">
    <source>
        <dbReference type="ARBA" id="ARBA00022603"/>
    </source>
</evidence>
<evidence type="ECO:0000259" key="4">
    <source>
        <dbReference type="Pfam" id="PF13649"/>
    </source>
</evidence>
<gene>
    <name evidence="5" type="ORF">PG2T_13685</name>
</gene>
<dbReference type="FunCoup" id="A0A1B1YWM9">
    <property type="interactions" value="47"/>
</dbReference>
<dbReference type="InterPro" id="IPR041698">
    <property type="entry name" value="Methyltransf_25"/>
</dbReference>
<proteinExistence type="predicted"/>
<dbReference type="GO" id="GO:0032259">
    <property type="term" value="P:methylation"/>
    <property type="evidence" value="ECO:0007669"/>
    <property type="project" value="UniProtKB-KW"/>
</dbReference>
<dbReference type="PANTHER" id="PTHR43464:SF19">
    <property type="entry name" value="UBIQUINONE BIOSYNTHESIS O-METHYLTRANSFERASE, MITOCHONDRIAL"/>
    <property type="match status" value="1"/>
</dbReference>
<sequence length="199" mass="22132">MSQSDTDRWEARYRTGDAAYASRPSSFVMDWLARLPRGRALDVACGLGATAIALAEAGFQVEAIDIAPTALARAQEEAQRRGVTVDWRCADLADWRLPEARYDLIVNIHFVNRDLVAQFADALKPGGWLLFEQHLRWPQPVAGPGSPHFRLRPGELRHLLWQLDVVQYEEGLFPGAEADSRFALARAVARRSPAGADVK</sequence>
<dbReference type="GO" id="GO:0008168">
    <property type="term" value="F:methyltransferase activity"/>
    <property type="evidence" value="ECO:0007669"/>
    <property type="project" value="UniProtKB-KW"/>
</dbReference>
<keyword evidence="3" id="KW-0949">S-adenosyl-L-methionine</keyword>
<feature type="domain" description="Methyltransferase" evidence="4">
    <location>
        <begin position="41"/>
        <end position="127"/>
    </location>
</feature>
<accession>A0A1B1YWM9</accession>
<organism evidence="5 6">
    <name type="scientific">Immundisolibacter cernigliae</name>
    <dbReference type="NCBI Taxonomy" id="1810504"/>
    <lineage>
        <taxon>Bacteria</taxon>
        <taxon>Pseudomonadati</taxon>
        <taxon>Pseudomonadota</taxon>
        <taxon>Gammaproteobacteria</taxon>
        <taxon>Immundisolibacterales</taxon>
        <taxon>Immundisolibacteraceae</taxon>
        <taxon>Immundisolibacter</taxon>
    </lineage>
</organism>
<dbReference type="AlphaFoldDB" id="A0A1B1YWM9"/>
<keyword evidence="2" id="KW-0808">Transferase</keyword>
<dbReference type="EMBL" id="CP014671">
    <property type="protein sequence ID" value="ANX05128.1"/>
    <property type="molecule type" value="Genomic_DNA"/>
</dbReference>
<name>A0A1B1YWM9_9GAMM</name>
<keyword evidence="6" id="KW-1185">Reference proteome</keyword>
<dbReference type="InterPro" id="IPR029063">
    <property type="entry name" value="SAM-dependent_MTases_sf"/>
</dbReference>
<dbReference type="STRING" id="1810504.PG2T_13685"/>
<dbReference type="OrthoDB" id="9804312at2"/>
<dbReference type="Pfam" id="PF13649">
    <property type="entry name" value="Methyltransf_25"/>
    <property type="match status" value="1"/>
</dbReference>
<dbReference type="KEGG" id="gbi:PG2T_13685"/>
<evidence type="ECO:0000313" key="6">
    <source>
        <dbReference type="Proteomes" id="UP000092952"/>
    </source>
</evidence>
<keyword evidence="1" id="KW-0489">Methyltransferase</keyword>
<dbReference type="Proteomes" id="UP000092952">
    <property type="component" value="Chromosome"/>
</dbReference>
<dbReference type="CDD" id="cd02440">
    <property type="entry name" value="AdoMet_MTases"/>
    <property type="match status" value="1"/>
</dbReference>